<evidence type="ECO:0000256" key="2">
    <source>
        <dbReference type="ARBA" id="ARBA00022603"/>
    </source>
</evidence>
<evidence type="ECO:0000256" key="5">
    <source>
        <dbReference type="ARBA" id="ARBA00047942"/>
    </source>
</evidence>
<organism evidence="6 7">
    <name type="scientific">Candidatus Yanofskybacteria bacterium RIFCSPLOWO2_12_FULL_43_11b</name>
    <dbReference type="NCBI Taxonomy" id="1802710"/>
    <lineage>
        <taxon>Bacteria</taxon>
        <taxon>Candidatus Yanofskyibacteriota</taxon>
    </lineage>
</organism>
<protein>
    <recommendedName>
        <fullName evidence="1">site-specific DNA-methyltransferase (adenine-specific)</fullName>
        <ecNumber evidence="1">2.1.1.72</ecNumber>
    </recommendedName>
</protein>
<evidence type="ECO:0000256" key="4">
    <source>
        <dbReference type="ARBA" id="ARBA00022691"/>
    </source>
</evidence>
<dbReference type="AlphaFoldDB" id="A0A1F8H8P6"/>
<dbReference type="GO" id="GO:0032259">
    <property type="term" value="P:methylation"/>
    <property type="evidence" value="ECO:0007669"/>
    <property type="project" value="UniProtKB-KW"/>
</dbReference>
<dbReference type="PROSITE" id="PS00092">
    <property type="entry name" value="N6_MTASE"/>
    <property type="match status" value="1"/>
</dbReference>
<dbReference type="SUPFAM" id="SSF53335">
    <property type="entry name" value="S-adenosyl-L-methionine-dependent methyltransferases"/>
    <property type="match status" value="1"/>
</dbReference>
<keyword evidence="3" id="KW-0808">Transferase</keyword>
<proteinExistence type="predicted"/>
<dbReference type="Pfam" id="PF02086">
    <property type="entry name" value="MethyltransfD12"/>
    <property type="match status" value="1"/>
</dbReference>
<name>A0A1F8H8P6_9BACT</name>
<dbReference type="InterPro" id="IPR012327">
    <property type="entry name" value="MeTrfase_D12"/>
</dbReference>
<reference evidence="6 7" key="1">
    <citation type="journal article" date="2016" name="Nat. Commun.">
        <title>Thousands of microbial genomes shed light on interconnected biogeochemical processes in an aquifer system.</title>
        <authorList>
            <person name="Anantharaman K."/>
            <person name="Brown C.T."/>
            <person name="Hug L.A."/>
            <person name="Sharon I."/>
            <person name="Castelle C.J."/>
            <person name="Probst A.J."/>
            <person name="Thomas B.C."/>
            <person name="Singh A."/>
            <person name="Wilkins M.J."/>
            <person name="Karaoz U."/>
            <person name="Brodie E.L."/>
            <person name="Williams K.H."/>
            <person name="Hubbard S.S."/>
            <person name="Banfield J.F."/>
        </authorList>
    </citation>
    <scope>NUCLEOTIDE SEQUENCE [LARGE SCALE GENOMIC DNA]</scope>
</reference>
<dbReference type="InterPro" id="IPR029063">
    <property type="entry name" value="SAM-dependent_MTases_sf"/>
</dbReference>
<sequence>MINKELPKINFIGNKENISGWISSFFPAGIKSVFDAFSGGGSIGYQAKKMGFSVVSNDILRVNYLLAKSLIENNSEILNDSDIEVVFRGKPFRGFMFENYSNVFFFPEECMELDLYRKNIEDLSNEFKKAIAISLIRRAMVRKMPYSRFNIKWDKIKQLRDEEYSYNKYGRRRAYHNISFKDHFLENVKDYNNAIFDNNKKNIALNDDTFDLLGTVKADLIYLDPPYTGTMNNYFSFYGPLDEYISSKKLTPFKNNFIDKQTSVALFDNLFSKLSSYKYWFLSYNNSSYPSKETLMDLLSKYCNNVKVVERGHEYKITGKDNKQKNKEYLFIATNIK</sequence>
<dbReference type="Proteomes" id="UP000177745">
    <property type="component" value="Unassembled WGS sequence"/>
</dbReference>
<accession>A0A1F8H8P6</accession>
<dbReference type="Gene3D" id="3.40.50.150">
    <property type="entry name" value="Vaccinia Virus protein VP39"/>
    <property type="match status" value="2"/>
</dbReference>
<dbReference type="GO" id="GO:0003676">
    <property type="term" value="F:nucleic acid binding"/>
    <property type="evidence" value="ECO:0007669"/>
    <property type="project" value="InterPro"/>
</dbReference>
<dbReference type="GO" id="GO:0009307">
    <property type="term" value="P:DNA restriction-modification system"/>
    <property type="evidence" value="ECO:0007669"/>
    <property type="project" value="InterPro"/>
</dbReference>
<dbReference type="InterPro" id="IPR002052">
    <property type="entry name" value="DNA_methylase_N6_adenine_CS"/>
</dbReference>
<keyword evidence="4" id="KW-0949">S-adenosyl-L-methionine</keyword>
<evidence type="ECO:0000256" key="1">
    <source>
        <dbReference type="ARBA" id="ARBA00011900"/>
    </source>
</evidence>
<evidence type="ECO:0000313" key="7">
    <source>
        <dbReference type="Proteomes" id="UP000177745"/>
    </source>
</evidence>
<evidence type="ECO:0000256" key="3">
    <source>
        <dbReference type="ARBA" id="ARBA00022679"/>
    </source>
</evidence>
<gene>
    <name evidence="6" type="ORF">A3G51_00465</name>
</gene>
<evidence type="ECO:0000313" key="6">
    <source>
        <dbReference type="EMBL" id="OGN33951.1"/>
    </source>
</evidence>
<dbReference type="PRINTS" id="PR00505">
    <property type="entry name" value="D12N6MTFRASE"/>
</dbReference>
<comment type="catalytic activity">
    <reaction evidence="5">
        <text>a 2'-deoxyadenosine in DNA + S-adenosyl-L-methionine = an N(6)-methyl-2'-deoxyadenosine in DNA + S-adenosyl-L-homocysteine + H(+)</text>
        <dbReference type="Rhea" id="RHEA:15197"/>
        <dbReference type="Rhea" id="RHEA-COMP:12418"/>
        <dbReference type="Rhea" id="RHEA-COMP:12419"/>
        <dbReference type="ChEBI" id="CHEBI:15378"/>
        <dbReference type="ChEBI" id="CHEBI:57856"/>
        <dbReference type="ChEBI" id="CHEBI:59789"/>
        <dbReference type="ChEBI" id="CHEBI:90615"/>
        <dbReference type="ChEBI" id="CHEBI:90616"/>
        <dbReference type="EC" id="2.1.1.72"/>
    </reaction>
</comment>
<dbReference type="EC" id="2.1.1.72" evidence="1"/>
<comment type="caution">
    <text evidence="6">The sequence shown here is derived from an EMBL/GenBank/DDBJ whole genome shotgun (WGS) entry which is preliminary data.</text>
</comment>
<keyword evidence="2 6" id="KW-0489">Methyltransferase</keyword>
<dbReference type="EMBL" id="MGKY01000008">
    <property type="protein sequence ID" value="OGN33951.1"/>
    <property type="molecule type" value="Genomic_DNA"/>
</dbReference>
<dbReference type="GO" id="GO:0009007">
    <property type="term" value="F:site-specific DNA-methyltransferase (adenine-specific) activity"/>
    <property type="evidence" value="ECO:0007669"/>
    <property type="project" value="UniProtKB-EC"/>
</dbReference>